<gene>
    <name evidence="1" type="ORF">C8N46_105325</name>
</gene>
<proteinExistence type="predicted"/>
<organism evidence="1 2">
    <name type="scientific">Kordia periserrulae</name>
    <dbReference type="NCBI Taxonomy" id="701523"/>
    <lineage>
        <taxon>Bacteria</taxon>
        <taxon>Pseudomonadati</taxon>
        <taxon>Bacteroidota</taxon>
        <taxon>Flavobacteriia</taxon>
        <taxon>Flavobacteriales</taxon>
        <taxon>Flavobacteriaceae</taxon>
        <taxon>Kordia</taxon>
    </lineage>
</organism>
<dbReference type="AlphaFoldDB" id="A0A2T6BYN3"/>
<evidence type="ECO:0000313" key="2">
    <source>
        <dbReference type="Proteomes" id="UP000244090"/>
    </source>
</evidence>
<evidence type="ECO:0000313" key="1">
    <source>
        <dbReference type="EMBL" id="PTX61168.1"/>
    </source>
</evidence>
<dbReference type="OrthoDB" id="447089at2"/>
<name>A0A2T6BYN3_9FLAO</name>
<accession>A0A2T6BYN3</accession>
<reference evidence="1 2" key="1">
    <citation type="submission" date="2018-04" db="EMBL/GenBank/DDBJ databases">
        <title>Genomic Encyclopedia of Archaeal and Bacterial Type Strains, Phase II (KMG-II): from individual species to whole genera.</title>
        <authorList>
            <person name="Goeker M."/>
        </authorList>
    </citation>
    <scope>NUCLEOTIDE SEQUENCE [LARGE SCALE GENOMIC DNA]</scope>
    <source>
        <strain evidence="1 2">DSM 25731</strain>
    </source>
</reference>
<keyword evidence="2" id="KW-1185">Reference proteome</keyword>
<dbReference type="RefSeq" id="WP_108115270.1">
    <property type="nucleotide sequence ID" value="NZ_QBKT01000005.1"/>
</dbReference>
<comment type="caution">
    <text evidence="1">The sequence shown here is derived from an EMBL/GenBank/DDBJ whole genome shotgun (WGS) entry which is preliminary data.</text>
</comment>
<dbReference type="EMBL" id="QBKT01000005">
    <property type="protein sequence ID" value="PTX61168.1"/>
    <property type="molecule type" value="Genomic_DNA"/>
</dbReference>
<sequence length="337" mass="36855">MAIISNFELLYKPIAPVTGPASEVGRTVVQGYFLEISNLENRDIKLILRTRTSVRDPADSPNTEFTNTNNSVVYDITADNVFSTTMTSAGEQIVGKQLGHYVPCLFIPAGQTASVAILPNLANLFASPPADLAIRGYTELILSSNVDSFSPLTFSDPETARVLVSAEHRGTFLDSQFDPSYAGTQINLDFDQLSYSLNTANGKALQVINTHAPYNDPFQNLLTSNALITGMRSLASTTSTTSLSTLSDNLFKGANSPKRSTGFMLGTTPVRFEYSVKDGKYVVDEKSAITALNLVMKRKRLTEKELDLKTLVKNINKALSGDKRAEKYVEEMLDKLI</sequence>
<dbReference type="Proteomes" id="UP000244090">
    <property type="component" value="Unassembled WGS sequence"/>
</dbReference>
<protein>
    <submittedName>
        <fullName evidence="1">Uncharacterized protein</fullName>
    </submittedName>
</protein>